<dbReference type="PANTHER" id="PTHR43775:SF37">
    <property type="entry name" value="SI:DKEY-61P9.11"/>
    <property type="match status" value="1"/>
</dbReference>
<dbReference type="SUPFAM" id="SSF53901">
    <property type="entry name" value="Thiolase-like"/>
    <property type="match status" value="1"/>
</dbReference>
<dbReference type="PROSITE" id="PS52004">
    <property type="entry name" value="KS3_2"/>
    <property type="match status" value="1"/>
</dbReference>
<gene>
    <name evidence="7" type="ORF">Shyd_13470</name>
</gene>
<sequence length="1168" mass="123153">MSNSTDIAVIGIGLRYPDATTPEEFWRNIDRGVVSMREMSPEQLRSAGVTDEMLADPAFVRVATSLPGVEDFASDFFGYPPREAETIDPQQRIFLEACWEALETAGHPVRKDGPVVGVFAGSAAGNYSAALLAAKARESGLRAAVDDLELTVGGQADFMTSRAAYKLGLRGPAVSLQTGCSSSLYGVHYATLSLLSGECDIALAGGATVLEPFRGYRHQPGGVLSEDGYCRSFDAESTGTTYSSGVGVVALRRLDDALADGDNVLAVIRGSAVGNDGGDRLGFIAPSPRGVADVVAAALGTAGVGADKLRYVEAHGTATPVGDNIELIALNRAFRATTDKTAYCALGSVMSNIGHTGPAAGIAGFIKAVHVARTGKIPPHPTFERPRDPGILDESPFFVTTTGEECADGDRHVLVNSMGVGGTNAAVVLAAPPRPVRPAAPSRATVRLVLSARTRAELDQAGRRLADALDEGGLDAEDVAHTLRVGRAVFDERRVVTAPRERLAAALRMPRPPAVRTERVTGRGPLLVLPPADAPQPPAALLVALRAALPGLDEPLTASQENLPEGRFPILVGHGEPARGRHVVTLPDPAAPLDEDTLADLLDDVVTTAWLHGAEVKWQVLAGRNGRRLALPTYPFTRKRHWALDRLTYDGPVAAAPAAPGAGGTSTVGEGTVEAGLVQLWKDLFGHETIGLDDEFAALGGTSLLSVQLVLEIQQRFGVLVNIHRAGGSQATVRRLTTIVEGLLNGAGLGDEEVDPAADGDGALVDADLQIPLEPLAKKNAPGKDVLLTGATGYLGAFLLDELLRASKGRVYCVVRAADETEGMARLKATAAKFGLAEPDPERVHAVPGDLRDIAGVCATYRGGELATRVGHVLHCAAKVVFTEPYRMLRDDNILPLVGLLNWMRPLGIRDISFISTVAATAPAGTDGMLMETREQPLDPQLGGYGVSKWVGERILERADQDGMRVRVFRPGLIMASSKTGACNDKDLIWFLLASGLVVGARPVDDRGMPVSPVDVLARAVAELAVSSKSVGRAYHLVDEISPSLEDLFEALEAAGLPTRTVSLTEWQRLVAERATATGSKVLSATALYEMEGHELDEAGVQARGWQPWLRKAGLSPLVTGEQLRAGLAFLAHRTEDIGSLLPALAAEGAAETAGVTSERTERVEGEK</sequence>
<reference evidence="7" key="1">
    <citation type="submission" date="2024-05" db="EMBL/GenBank/DDBJ databases">
        <title>Whole genome shotgun sequence of Streptomyces hydrogenans NBRC 13475.</title>
        <authorList>
            <person name="Komaki H."/>
            <person name="Tamura T."/>
        </authorList>
    </citation>
    <scope>NUCLEOTIDE SEQUENCE</scope>
    <source>
        <strain evidence="7">NBRC 13475</strain>
    </source>
</reference>
<dbReference type="Gene3D" id="3.40.50.720">
    <property type="entry name" value="NAD(P)-binding Rossmann-like Domain"/>
    <property type="match status" value="1"/>
</dbReference>
<dbReference type="Gene3D" id="1.10.1240.100">
    <property type="match status" value="1"/>
</dbReference>
<dbReference type="Gene3D" id="3.40.47.10">
    <property type="match status" value="1"/>
</dbReference>
<evidence type="ECO:0000259" key="5">
    <source>
        <dbReference type="PROSITE" id="PS50075"/>
    </source>
</evidence>
<evidence type="ECO:0000259" key="6">
    <source>
        <dbReference type="PROSITE" id="PS52004"/>
    </source>
</evidence>
<organism evidence="7 8">
    <name type="scientific">Streptomyces hydrogenans</name>
    <dbReference type="NCBI Taxonomy" id="1873719"/>
    <lineage>
        <taxon>Bacteria</taxon>
        <taxon>Bacillati</taxon>
        <taxon>Actinomycetota</taxon>
        <taxon>Actinomycetes</taxon>
        <taxon>Kitasatosporales</taxon>
        <taxon>Streptomycetaceae</taxon>
        <taxon>Streptomyces</taxon>
    </lineage>
</organism>
<evidence type="ECO:0000313" key="7">
    <source>
        <dbReference type="EMBL" id="GHI19976.1"/>
    </source>
</evidence>
<dbReference type="InterPro" id="IPR020841">
    <property type="entry name" value="PKS_Beta-ketoAc_synthase_dom"/>
</dbReference>
<dbReference type="Proteomes" id="UP001052739">
    <property type="component" value="Unassembled WGS sequence"/>
</dbReference>
<keyword evidence="3" id="KW-0808">Transferase</keyword>
<dbReference type="PROSITE" id="PS50075">
    <property type="entry name" value="CARRIER"/>
    <property type="match status" value="1"/>
</dbReference>
<feature type="domain" description="Ketosynthase family 3 (KS3)" evidence="6">
    <location>
        <begin position="4"/>
        <end position="431"/>
    </location>
</feature>
<dbReference type="EMBL" id="BNDW01000004">
    <property type="protein sequence ID" value="GHI19976.1"/>
    <property type="molecule type" value="Genomic_DNA"/>
</dbReference>
<dbReference type="Gene3D" id="3.30.70.3290">
    <property type="match status" value="1"/>
</dbReference>
<dbReference type="SMART" id="SM00825">
    <property type="entry name" value="PKS_KS"/>
    <property type="match status" value="1"/>
</dbReference>
<dbReference type="InterPro" id="IPR018201">
    <property type="entry name" value="Ketoacyl_synth_AS"/>
</dbReference>
<dbReference type="SUPFAM" id="SSF51735">
    <property type="entry name" value="NAD(P)-binding Rossmann-fold domains"/>
    <property type="match status" value="1"/>
</dbReference>
<feature type="domain" description="Carrier" evidence="5">
    <location>
        <begin position="668"/>
        <end position="744"/>
    </location>
</feature>
<keyword evidence="2" id="KW-0597">Phosphoprotein</keyword>
<evidence type="ECO:0000313" key="8">
    <source>
        <dbReference type="Proteomes" id="UP001052739"/>
    </source>
</evidence>
<dbReference type="Pfam" id="PF07993">
    <property type="entry name" value="NAD_binding_4"/>
    <property type="match status" value="1"/>
</dbReference>
<dbReference type="InterPro" id="IPR014030">
    <property type="entry name" value="Ketoacyl_synth_N"/>
</dbReference>
<dbReference type="InterPro" id="IPR016039">
    <property type="entry name" value="Thiolase-like"/>
</dbReference>
<evidence type="ECO:0000256" key="2">
    <source>
        <dbReference type="ARBA" id="ARBA00022553"/>
    </source>
</evidence>
<comment type="caution">
    <text evidence="7">The sequence shown here is derived from an EMBL/GenBank/DDBJ whole genome shotgun (WGS) entry which is preliminary data.</text>
</comment>
<dbReference type="InterPro" id="IPR050091">
    <property type="entry name" value="PKS_NRPS_Biosynth_Enz"/>
</dbReference>
<dbReference type="Pfam" id="PF00109">
    <property type="entry name" value="ketoacyl-synt"/>
    <property type="match status" value="1"/>
</dbReference>
<evidence type="ECO:0000256" key="4">
    <source>
        <dbReference type="ARBA" id="ARBA00023315"/>
    </source>
</evidence>
<dbReference type="PROSITE" id="PS00606">
    <property type="entry name" value="KS3_1"/>
    <property type="match status" value="1"/>
</dbReference>
<name>A0ABQ3P4N7_9ACTN</name>
<protein>
    <recommendedName>
        <fullName evidence="9">Polyketide synthase type I</fullName>
    </recommendedName>
</protein>
<dbReference type="SUPFAM" id="SSF47336">
    <property type="entry name" value="ACP-like"/>
    <property type="match status" value="1"/>
</dbReference>
<keyword evidence="1" id="KW-0596">Phosphopantetheine</keyword>
<dbReference type="PANTHER" id="PTHR43775">
    <property type="entry name" value="FATTY ACID SYNTHASE"/>
    <property type="match status" value="1"/>
</dbReference>
<keyword evidence="8" id="KW-1185">Reference proteome</keyword>
<dbReference type="InterPro" id="IPR013120">
    <property type="entry name" value="FAR_NAD-bd"/>
</dbReference>
<dbReference type="CDD" id="cd00833">
    <property type="entry name" value="PKS"/>
    <property type="match status" value="1"/>
</dbReference>
<proteinExistence type="predicted"/>
<dbReference type="RefSeq" id="WP_190224871.1">
    <property type="nucleotide sequence ID" value="NZ_BNBS01000076.1"/>
</dbReference>
<keyword evidence="4" id="KW-0012">Acyltransferase</keyword>
<dbReference type="InterPro" id="IPR009081">
    <property type="entry name" value="PP-bd_ACP"/>
</dbReference>
<evidence type="ECO:0000256" key="1">
    <source>
        <dbReference type="ARBA" id="ARBA00022450"/>
    </source>
</evidence>
<dbReference type="InterPro" id="IPR036291">
    <property type="entry name" value="NAD(P)-bd_dom_sf"/>
</dbReference>
<dbReference type="Pfam" id="PF00550">
    <property type="entry name" value="PP-binding"/>
    <property type="match status" value="1"/>
</dbReference>
<dbReference type="Gene3D" id="1.10.1200.10">
    <property type="entry name" value="ACP-like"/>
    <property type="match status" value="1"/>
</dbReference>
<dbReference type="InterPro" id="IPR014031">
    <property type="entry name" value="Ketoacyl_synth_C"/>
</dbReference>
<evidence type="ECO:0008006" key="9">
    <source>
        <dbReference type="Google" id="ProtNLM"/>
    </source>
</evidence>
<evidence type="ECO:0000256" key="3">
    <source>
        <dbReference type="ARBA" id="ARBA00022679"/>
    </source>
</evidence>
<dbReference type="Pfam" id="PF02801">
    <property type="entry name" value="Ketoacyl-synt_C"/>
    <property type="match status" value="1"/>
</dbReference>
<dbReference type="InterPro" id="IPR036736">
    <property type="entry name" value="ACP-like_sf"/>
</dbReference>
<dbReference type="Pfam" id="PF22621">
    <property type="entry name" value="CurL-like_PKS_C"/>
    <property type="match status" value="1"/>
</dbReference>
<accession>A0ABQ3P4N7</accession>